<dbReference type="PANTHER" id="PTHR33077">
    <property type="entry name" value="PROTEIN TIFY 4A-RELATED-RELATED"/>
    <property type="match status" value="1"/>
</dbReference>
<keyword evidence="2" id="KW-1184">Jasmonic acid signaling pathway</keyword>
<keyword evidence="2" id="KW-0539">Nucleus</keyword>
<evidence type="ECO:0000259" key="4">
    <source>
        <dbReference type="PROSITE" id="PS51320"/>
    </source>
</evidence>
<evidence type="ECO:0000256" key="2">
    <source>
        <dbReference type="RuleBase" id="RU369065"/>
    </source>
</evidence>
<feature type="region of interest" description="Disordered" evidence="3">
    <location>
        <begin position="62"/>
        <end position="81"/>
    </location>
</feature>
<feature type="compositionally biased region" description="Basic and acidic residues" evidence="3">
    <location>
        <begin position="62"/>
        <end position="71"/>
    </location>
</feature>
<feature type="domain" description="Tify" evidence="4">
    <location>
        <begin position="264"/>
        <end position="299"/>
    </location>
</feature>
<comment type="function">
    <text evidence="2">Repressor of jasmonate responses.</text>
</comment>
<keyword evidence="6" id="KW-1185">Reference proteome</keyword>
<dbReference type="PROSITE" id="PS51320">
    <property type="entry name" value="TIFY"/>
    <property type="match status" value="1"/>
</dbReference>
<evidence type="ECO:0000313" key="6">
    <source>
        <dbReference type="Proteomes" id="UP001180020"/>
    </source>
</evidence>
<dbReference type="GO" id="GO:0005634">
    <property type="term" value="C:nucleus"/>
    <property type="evidence" value="ECO:0007669"/>
    <property type="project" value="UniProtKB-SubCell"/>
</dbReference>
<comment type="similarity">
    <text evidence="1 2">Belongs to the TIFY/JAZ family.</text>
</comment>
<proteinExistence type="inferred from homology"/>
<dbReference type="AlphaFoldDB" id="A0AAV9DZ85"/>
<dbReference type="EMBL" id="JAUJYO010000010">
    <property type="protein sequence ID" value="KAK1306545.1"/>
    <property type="molecule type" value="Genomic_DNA"/>
</dbReference>
<dbReference type="InterPro" id="IPR010399">
    <property type="entry name" value="Tify_dom"/>
</dbReference>
<feature type="compositionally biased region" description="Low complexity" evidence="3">
    <location>
        <begin position="34"/>
        <end position="44"/>
    </location>
</feature>
<comment type="domain">
    <text evidence="2">The jas domain is required for interaction with COI1.</text>
</comment>
<feature type="compositionally biased region" description="Polar residues" evidence="3">
    <location>
        <begin position="340"/>
        <end position="350"/>
    </location>
</feature>
<reference evidence="5" key="1">
    <citation type="journal article" date="2023" name="Nat. Commun.">
        <title>Diploid and tetraploid genomes of Acorus and the evolution of monocots.</title>
        <authorList>
            <person name="Ma L."/>
            <person name="Liu K.W."/>
            <person name="Li Z."/>
            <person name="Hsiao Y.Y."/>
            <person name="Qi Y."/>
            <person name="Fu T."/>
            <person name="Tang G.D."/>
            <person name="Zhang D."/>
            <person name="Sun W.H."/>
            <person name="Liu D.K."/>
            <person name="Li Y."/>
            <person name="Chen G.Z."/>
            <person name="Liu X.D."/>
            <person name="Liao X.Y."/>
            <person name="Jiang Y.T."/>
            <person name="Yu X."/>
            <person name="Hao Y."/>
            <person name="Huang J."/>
            <person name="Zhao X.W."/>
            <person name="Ke S."/>
            <person name="Chen Y.Y."/>
            <person name="Wu W.L."/>
            <person name="Hsu J.L."/>
            <person name="Lin Y.F."/>
            <person name="Huang M.D."/>
            <person name="Li C.Y."/>
            <person name="Huang L."/>
            <person name="Wang Z.W."/>
            <person name="Zhao X."/>
            <person name="Zhong W.Y."/>
            <person name="Peng D.H."/>
            <person name="Ahmad S."/>
            <person name="Lan S."/>
            <person name="Zhang J.S."/>
            <person name="Tsai W.C."/>
            <person name="Van de Peer Y."/>
            <person name="Liu Z.J."/>
        </authorList>
    </citation>
    <scope>NUCLEOTIDE SEQUENCE</scope>
    <source>
        <strain evidence="5">CP</strain>
    </source>
</reference>
<evidence type="ECO:0000256" key="1">
    <source>
        <dbReference type="ARBA" id="ARBA00008614"/>
    </source>
</evidence>
<dbReference type="SMART" id="SM00979">
    <property type="entry name" value="TIFY"/>
    <property type="match status" value="1"/>
</dbReference>
<protein>
    <recommendedName>
        <fullName evidence="2">Protein TIFY</fullName>
    </recommendedName>
    <alternativeName>
        <fullName evidence="2">Jasmonate ZIM domain-containing protein</fullName>
    </alternativeName>
</protein>
<dbReference type="InterPro" id="IPR040390">
    <property type="entry name" value="TIFY/JAZ"/>
</dbReference>
<feature type="region of interest" description="Disordered" evidence="3">
    <location>
        <begin position="340"/>
        <end position="383"/>
    </location>
</feature>
<feature type="region of interest" description="Disordered" evidence="3">
    <location>
        <begin position="1"/>
        <end position="47"/>
    </location>
</feature>
<evidence type="ECO:0000313" key="5">
    <source>
        <dbReference type="EMBL" id="KAK1306545.1"/>
    </source>
</evidence>
<comment type="subcellular location">
    <subcellularLocation>
        <location evidence="2">Nucleus</location>
    </subcellularLocation>
</comment>
<evidence type="ECO:0000256" key="3">
    <source>
        <dbReference type="SAM" id="MobiDB-lite"/>
    </source>
</evidence>
<comment type="caution">
    <text evidence="5">The sequence shown here is derived from an EMBL/GenBank/DDBJ whole genome shotgun (WGS) entry which is preliminary data.</text>
</comment>
<dbReference type="GO" id="GO:2000022">
    <property type="term" value="P:regulation of jasmonic acid mediated signaling pathway"/>
    <property type="evidence" value="ECO:0007669"/>
    <property type="project" value="UniProtKB-UniRule"/>
</dbReference>
<reference evidence="5" key="2">
    <citation type="submission" date="2023-06" db="EMBL/GenBank/DDBJ databases">
        <authorList>
            <person name="Ma L."/>
            <person name="Liu K.-W."/>
            <person name="Li Z."/>
            <person name="Hsiao Y.-Y."/>
            <person name="Qi Y."/>
            <person name="Fu T."/>
            <person name="Tang G."/>
            <person name="Zhang D."/>
            <person name="Sun W.-H."/>
            <person name="Liu D.-K."/>
            <person name="Li Y."/>
            <person name="Chen G.-Z."/>
            <person name="Liu X.-D."/>
            <person name="Liao X.-Y."/>
            <person name="Jiang Y.-T."/>
            <person name="Yu X."/>
            <person name="Hao Y."/>
            <person name="Huang J."/>
            <person name="Zhao X.-W."/>
            <person name="Ke S."/>
            <person name="Chen Y.-Y."/>
            <person name="Wu W.-L."/>
            <person name="Hsu J.-L."/>
            <person name="Lin Y.-F."/>
            <person name="Huang M.-D."/>
            <person name="Li C.-Y."/>
            <person name="Huang L."/>
            <person name="Wang Z.-W."/>
            <person name="Zhao X."/>
            <person name="Zhong W.-Y."/>
            <person name="Peng D.-H."/>
            <person name="Ahmad S."/>
            <person name="Lan S."/>
            <person name="Zhang J.-S."/>
            <person name="Tsai W.-C."/>
            <person name="Van De Peer Y."/>
            <person name="Liu Z.-J."/>
        </authorList>
    </citation>
    <scope>NUCLEOTIDE SEQUENCE</scope>
    <source>
        <strain evidence="5">CP</strain>
        <tissue evidence="5">Leaves</tissue>
    </source>
</reference>
<dbReference type="GO" id="GO:0009611">
    <property type="term" value="P:response to wounding"/>
    <property type="evidence" value="ECO:0007669"/>
    <property type="project" value="UniProtKB-UniRule"/>
</dbReference>
<feature type="compositionally biased region" description="Polar residues" evidence="3">
    <location>
        <begin position="364"/>
        <end position="374"/>
    </location>
</feature>
<gene>
    <name evidence="5" type="primary">TIFY8</name>
    <name evidence="5" type="ORF">QJS10_CPA10g00480</name>
</gene>
<dbReference type="Pfam" id="PF06200">
    <property type="entry name" value="tify"/>
    <property type="match status" value="1"/>
</dbReference>
<feature type="compositionally biased region" description="Acidic residues" evidence="3">
    <location>
        <begin position="1"/>
        <end position="12"/>
    </location>
</feature>
<accession>A0AAV9DZ85</accession>
<dbReference type="GO" id="GO:0031347">
    <property type="term" value="P:regulation of defense response"/>
    <property type="evidence" value="ECO:0007669"/>
    <property type="project" value="UniProtKB-UniRule"/>
</dbReference>
<sequence>MAVAMMEEEEENPVLHDFLGPPPVAGGGGGGASSSGAGEPVSGGSELGSEIQMEKNFEGMHSHRFDTDGRLSGRKRSNSDSSFMDLTREHMLNMASSSFESSLHVKVFEKETPIARQRRPHVDEIPHSIQPPRMTSSSSHVLQPFINSRMDSISSKWDRPLPPMNPVHMPHHPSRFSQLSPYGDKSSSYAYRDSCMGATLVTPPAADEGSRTSIKGSRILDIVKPSIENADRNSTGALCNSNRARSTLQGTEMDFSNTPSRNNLTTATRQMTIFYAGQAHVFDDVHPNKADIIMALAGSNGGSWSTTLSPKPTSLSPLNEAKVLASQNDISTNKLFSQNTHNKLSIPGNSSHDHVPRVSVGDSPKQTYEGQTSRPVEDTRHVT</sequence>
<dbReference type="PANTHER" id="PTHR33077:SF8">
    <property type="entry name" value="PROTEIN TIFY 8"/>
    <property type="match status" value="1"/>
</dbReference>
<name>A0AAV9DZ85_ACOCL</name>
<dbReference type="Proteomes" id="UP001180020">
    <property type="component" value="Unassembled WGS sequence"/>
</dbReference>
<organism evidence="5 6">
    <name type="scientific">Acorus calamus</name>
    <name type="common">Sweet flag</name>
    <dbReference type="NCBI Taxonomy" id="4465"/>
    <lineage>
        <taxon>Eukaryota</taxon>
        <taxon>Viridiplantae</taxon>
        <taxon>Streptophyta</taxon>
        <taxon>Embryophyta</taxon>
        <taxon>Tracheophyta</taxon>
        <taxon>Spermatophyta</taxon>
        <taxon>Magnoliopsida</taxon>
        <taxon>Liliopsida</taxon>
        <taxon>Acoraceae</taxon>
        <taxon>Acorus</taxon>
    </lineage>
</organism>